<accession>Q6BRT1</accession>
<dbReference type="EMBL" id="CR382136">
    <property type="protein sequence ID" value="CAG87257.2"/>
    <property type="molecule type" value="Genomic_DNA"/>
</dbReference>
<dbReference type="VEuPathDB" id="FungiDB:DEHA2D14058g"/>
<reference evidence="1 2" key="1">
    <citation type="journal article" date="2004" name="Nature">
        <title>Genome evolution in yeasts.</title>
        <authorList>
            <consortium name="Genolevures"/>
            <person name="Dujon B."/>
            <person name="Sherman D."/>
            <person name="Fischer G."/>
            <person name="Durrens P."/>
            <person name="Casaregola S."/>
            <person name="Lafontaine I."/>
            <person name="de Montigny J."/>
            <person name="Marck C."/>
            <person name="Neuveglise C."/>
            <person name="Talla E."/>
            <person name="Goffard N."/>
            <person name="Frangeul L."/>
            <person name="Aigle M."/>
            <person name="Anthouard V."/>
            <person name="Babour A."/>
            <person name="Barbe V."/>
            <person name="Barnay S."/>
            <person name="Blanchin S."/>
            <person name="Beckerich J.M."/>
            <person name="Beyne E."/>
            <person name="Bleykasten C."/>
            <person name="Boisrame A."/>
            <person name="Boyer J."/>
            <person name="Cattolico L."/>
            <person name="Confanioleri F."/>
            <person name="de Daruvar A."/>
            <person name="Despons L."/>
            <person name="Fabre E."/>
            <person name="Fairhead C."/>
            <person name="Ferry-Dumazet H."/>
            <person name="Groppi A."/>
            <person name="Hantraye F."/>
            <person name="Hennequin C."/>
            <person name="Jauniaux N."/>
            <person name="Joyet P."/>
            <person name="Kachouri R."/>
            <person name="Kerrest A."/>
            <person name="Koszul R."/>
            <person name="Lemaire M."/>
            <person name="Lesur I."/>
            <person name="Ma L."/>
            <person name="Muller H."/>
            <person name="Nicaud J.M."/>
            <person name="Nikolski M."/>
            <person name="Oztas S."/>
            <person name="Ozier-Kalogeropoulos O."/>
            <person name="Pellenz S."/>
            <person name="Potier S."/>
            <person name="Richard G.F."/>
            <person name="Straub M.L."/>
            <person name="Suleau A."/>
            <person name="Swennene D."/>
            <person name="Tekaia F."/>
            <person name="Wesolowski-Louvel M."/>
            <person name="Westhof E."/>
            <person name="Wirth B."/>
            <person name="Zeniou-Meyer M."/>
            <person name="Zivanovic I."/>
            <person name="Bolotin-Fukuhara M."/>
            <person name="Thierry A."/>
            <person name="Bouchier C."/>
            <person name="Caudron B."/>
            <person name="Scarpelli C."/>
            <person name="Gaillardin C."/>
            <person name="Weissenbach J."/>
            <person name="Wincker P."/>
            <person name="Souciet J.L."/>
        </authorList>
    </citation>
    <scope>NUCLEOTIDE SEQUENCE [LARGE SCALE GENOMIC DNA]</scope>
    <source>
        <strain evidence="2">ATCC 36239 / CBS 767 / BCRC 21394 / JCM 1990 / NBRC 0083 / IGC 2968</strain>
    </source>
</reference>
<organism evidence="1 2">
    <name type="scientific">Debaryomyces hansenii (strain ATCC 36239 / CBS 767 / BCRC 21394 / JCM 1990 / NBRC 0083 / IGC 2968)</name>
    <name type="common">Yeast</name>
    <name type="synonym">Torulaspora hansenii</name>
    <dbReference type="NCBI Taxonomy" id="284592"/>
    <lineage>
        <taxon>Eukaryota</taxon>
        <taxon>Fungi</taxon>
        <taxon>Dikarya</taxon>
        <taxon>Ascomycota</taxon>
        <taxon>Saccharomycotina</taxon>
        <taxon>Pichiomycetes</taxon>
        <taxon>Debaryomycetaceae</taxon>
        <taxon>Debaryomyces</taxon>
    </lineage>
</organism>
<dbReference type="OrthoDB" id="4018555at2759"/>
<proteinExistence type="predicted"/>
<dbReference type="AlphaFoldDB" id="Q6BRT1"/>
<keyword evidence="2" id="KW-1185">Reference proteome</keyword>
<name>Q6BRT1_DEBHA</name>
<protein>
    <submittedName>
        <fullName evidence="1">DEHA2D14058p</fullName>
    </submittedName>
</protein>
<dbReference type="InParanoid" id="Q6BRT1"/>
<dbReference type="HOGENOM" id="CLU_723662_0_0_1"/>
<dbReference type="KEGG" id="dha:DEHA2D14058g"/>
<gene>
    <name evidence="1" type="ordered locus">DEHA2D14058g</name>
</gene>
<dbReference type="Proteomes" id="UP000000599">
    <property type="component" value="Chromosome D"/>
</dbReference>
<dbReference type="RefSeq" id="XP_459089.2">
    <property type="nucleotide sequence ID" value="XM_459089.1"/>
</dbReference>
<evidence type="ECO:0000313" key="2">
    <source>
        <dbReference type="Proteomes" id="UP000000599"/>
    </source>
</evidence>
<dbReference type="OMA" id="PCTCHCH"/>
<sequence length="382" mass="43938">MHSLQYTFHDLRYKVEYYRTRYKQRYYSNDRNPRVIQTKLKNQRLLSLRTQPHDKYFIKPGEFLALVPKKLDRNINQIIEVDTSRYLKASFLKQRDLFKGYDDNALTEKSYSGFHMEQNKYGNIRSYSGSVYLNTSFTDIPNTFRHNTNTASQRSSSFSILSPAQSNSFEEIESNRQHHLCTSRSTSPLIDLNSITSDINGIPFVNPNSHYLNRSVISPSDDLFDFENVKISPIGTSGIQSFGSKMQNLSLKRKTSINSEKRRTKVQHSWKLVLNAISLSAAKVSVGLSPKTCHDFENLTPDFINAKSAENKISIANGKYSKSDIFNGKECSKEYKGTIEQSRFTDGNIQKYSTINDSIAQTHYYNESGFLSMYNYNSDNES</sequence>
<dbReference type="GeneID" id="2901576"/>
<dbReference type="eggNOG" id="ENOG502RQCG">
    <property type="taxonomic scope" value="Eukaryota"/>
</dbReference>
<evidence type="ECO:0000313" key="1">
    <source>
        <dbReference type="EMBL" id="CAG87257.2"/>
    </source>
</evidence>